<protein>
    <submittedName>
        <fullName evidence="1">Uncharacterized protein</fullName>
    </submittedName>
</protein>
<dbReference type="EMBL" id="JAAUHK010000197">
    <property type="protein sequence ID" value="KAF4638751.1"/>
    <property type="molecule type" value="Genomic_DNA"/>
</dbReference>
<reference evidence="1 2" key="1">
    <citation type="submission" date="2020-03" db="EMBL/GenBank/DDBJ databases">
        <title>Genome sequence of Toxoplasma gondii RH-88 strain.</title>
        <authorList>
            <person name="Lorenzi H.A."/>
            <person name="Venepally P."/>
            <person name="Rozenberg A."/>
            <person name="Sibley D."/>
        </authorList>
    </citation>
    <scope>NUCLEOTIDE SEQUENCE [LARGE SCALE GENOMIC DNA]</scope>
    <source>
        <strain evidence="1 2">RH-88</strain>
    </source>
</reference>
<sequence>MSSRIRQLKKALEDATRGADEGCLSGLAQSRKETRLFGVSRTCVHGPSPLRGKHADHATSSCEVDLQPVRREATASFHVSQ</sequence>
<organism evidence="1 2">
    <name type="scientific">Toxoplasma gondii</name>
    <dbReference type="NCBI Taxonomy" id="5811"/>
    <lineage>
        <taxon>Eukaryota</taxon>
        <taxon>Sar</taxon>
        <taxon>Alveolata</taxon>
        <taxon>Apicomplexa</taxon>
        <taxon>Conoidasida</taxon>
        <taxon>Coccidia</taxon>
        <taxon>Eucoccidiorida</taxon>
        <taxon>Eimeriorina</taxon>
        <taxon>Sarcocystidae</taxon>
        <taxon>Toxoplasma</taxon>
    </lineage>
</organism>
<name>A0A7J6JXD4_TOXGO</name>
<evidence type="ECO:0000313" key="2">
    <source>
        <dbReference type="Proteomes" id="UP000557509"/>
    </source>
</evidence>
<dbReference type="Proteomes" id="UP000557509">
    <property type="component" value="Unassembled WGS sequence"/>
</dbReference>
<keyword evidence="2" id="KW-1185">Reference proteome</keyword>
<evidence type="ECO:0000313" key="1">
    <source>
        <dbReference type="EMBL" id="KAF4638751.1"/>
    </source>
</evidence>
<dbReference type="AlphaFoldDB" id="A0A7J6JXD4"/>
<proteinExistence type="predicted"/>
<comment type="caution">
    <text evidence="1">The sequence shown here is derived from an EMBL/GenBank/DDBJ whole genome shotgun (WGS) entry which is preliminary data.</text>
</comment>
<gene>
    <name evidence="1" type="ORF">TGRH88_063600</name>
</gene>
<accession>A0A7J6JXD4</accession>